<organism evidence="4 5">
    <name type="scientific">Lacibacter luteus</name>
    <dbReference type="NCBI Taxonomy" id="2508719"/>
    <lineage>
        <taxon>Bacteria</taxon>
        <taxon>Pseudomonadati</taxon>
        <taxon>Bacteroidota</taxon>
        <taxon>Chitinophagia</taxon>
        <taxon>Chitinophagales</taxon>
        <taxon>Chitinophagaceae</taxon>
        <taxon>Lacibacter</taxon>
    </lineage>
</organism>
<dbReference type="PROSITE" id="PS50110">
    <property type="entry name" value="RESPONSE_REGULATORY"/>
    <property type="match status" value="1"/>
</dbReference>
<dbReference type="GO" id="GO:0003677">
    <property type="term" value="F:DNA binding"/>
    <property type="evidence" value="ECO:0007669"/>
    <property type="project" value="InterPro"/>
</dbReference>
<feature type="modified residue" description="4-aspartylphosphate" evidence="1">
    <location>
        <position position="55"/>
    </location>
</feature>
<proteinExistence type="predicted"/>
<dbReference type="InterPro" id="IPR046947">
    <property type="entry name" value="LytR-like"/>
</dbReference>
<evidence type="ECO:0000259" key="3">
    <source>
        <dbReference type="PROSITE" id="PS50930"/>
    </source>
</evidence>
<dbReference type="Proteomes" id="UP000290204">
    <property type="component" value="Unassembled WGS sequence"/>
</dbReference>
<dbReference type="PANTHER" id="PTHR37299:SF1">
    <property type="entry name" value="STAGE 0 SPORULATION PROTEIN A HOMOLOG"/>
    <property type="match status" value="1"/>
</dbReference>
<evidence type="ECO:0000313" key="4">
    <source>
        <dbReference type="EMBL" id="RXK61453.1"/>
    </source>
</evidence>
<dbReference type="Pfam" id="PF00072">
    <property type="entry name" value="Response_reg"/>
    <property type="match status" value="1"/>
</dbReference>
<dbReference type="Gene3D" id="3.40.50.2300">
    <property type="match status" value="1"/>
</dbReference>
<dbReference type="InterPro" id="IPR007492">
    <property type="entry name" value="LytTR_DNA-bd_dom"/>
</dbReference>
<dbReference type="PANTHER" id="PTHR37299">
    <property type="entry name" value="TRANSCRIPTIONAL REGULATOR-RELATED"/>
    <property type="match status" value="1"/>
</dbReference>
<dbReference type="RefSeq" id="WP_129128826.1">
    <property type="nucleotide sequence ID" value="NZ_SDHW01000001.1"/>
</dbReference>
<comment type="caution">
    <text evidence="4">The sequence shown here is derived from an EMBL/GenBank/DDBJ whole genome shotgun (WGS) entry which is preliminary data.</text>
</comment>
<dbReference type="AlphaFoldDB" id="A0A4Q1CKH7"/>
<dbReference type="GO" id="GO:0000156">
    <property type="term" value="F:phosphorelay response regulator activity"/>
    <property type="evidence" value="ECO:0007669"/>
    <property type="project" value="InterPro"/>
</dbReference>
<evidence type="ECO:0000313" key="5">
    <source>
        <dbReference type="Proteomes" id="UP000290204"/>
    </source>
</evidence>
<gene>
    <name evidence="4" type="ORF">ESA94_00080</name>
</gene>
<dbReference type="Pfam" id="PF04397">
    <property type="entry name" value="LytTR"/>
    <property type="match status" value="1"/>
</dbReference>
<accession>A0A4Q1CKH7</accession>
<reference evidence="4 5" key="1">
    <citation type="submission" date="2019-01" db="EMBL/GenBank/DDBJ databases">
        <title>Lacibacter sp. strain TTM-7.</title>
        <authorList>
            <person name="Chen W.-M."/>
        </authorList>
    </citation>
    <scope>NUCLEOTIDE SEQUENCE [LARGE SCALE GENOMIC DNA]</scope>
    <source>
        <strain evidence="4 5">TTM-7</strain>
    </source>
</reference>
<keyword evidence="1" id="KW-0597">Phosphoprotein</keyword>
<dbReference type="InterPro" id="IPR001789">
    <property type="entry name" value="Sig_transdc_resp-reg_receiver"/>
</dbReference>
<dbReference type="OrthoDB" id="9787344at2"/>
<evidence type="ECO:0000259" key="2">
    <source>
        <dbReference type="PROSITE" id="PS50110"/>
    </source>
</evidence>
<dbReference type="Gene3D" id="2.40.50.1020">
    <property type="entry name" value="LytTr DNA-binding domain"/>
    <property type="match status" value="1"/>
</dbReference>
<dbReference type="SUPFAM" id="SSF52172">
    <property type="entry name" value="CheY-like"/>
    <property type="match status" value="1"/>
</dbReference>
<dbReference type="EMBL" id="SDHW01000001">
    <property type="protein sequence ID" value="RXK61453.1"/>
    <property type="molecule type" value="Genomic_DNA"/>
</dbReference>
<keyword evidence="5" id="KW-1185">Reference proteome</keyword>
<name>A0A4Q1CKH7_9BACT</name>
<dbReference type="InterPro" id="IPR011006">
    <property type="entry name" value="CheY-like_superfamily"/>
</dbReference>
<feature type="domain" description="HTH LytTR-type" evidence="3">
    <location>
        <begin position="136"/>
        <end position="234"/>
    </location>
</feature>
<protein>
    <submittedName>
        <fullName evidence="4">Response regulator transcription factor</fullName>
    </submittedName>
</protein>
<dbReference type="PROSITE" id="PS50930">
    <property type="entry name" value="HTH_LYTTR"/>
    <property type="match status" value="1"/>
</dbReference>
<dbReference type="SMART" id="SM00448">
    <property type="entry name" value="REC"/>
    <property type="match status" value="1"/>
</dbReference>
<sequence length="240" mass="27716">MLIKVAIIDDEPLARKGMKEYVADVDFLQLVGEFDHPLKAADLISKGEVQLLLLDIQMPKITGIDFFKSLQQAPPVIFTTAYPQYALDGFELNALDYLVKPISFDRFLKAAMKAKEYYELRQQNKAVPTAEQQTDFYIKADNQFVRIAFNDVQFVEALQNYVCIYTAEKKYISYLTMKSVEEYLPAVQFIKTHKSFIVNAAKIDAIEGNEIRLSQHRIPISRSEKEEVMELLLKNKFLKR</sequence>
<dbReference type="SMART" id="SM00850">
    <property type="entry name" value="LytTR"/>
    <property type="match status" value="1"/>
</dbReference>
<feature type="domain" description="Response regulatory" evidence="2">
    <location>
        <begin position="4"/>
        <end position="115"/>
    </location>
</feature>
<evidence type="ECO:0000256" key="1">
    <source>
        <dbReference type="PROSITE-ProRule" id="PRU00169"/>
    </source>
</evidence>